<feature type="domain" description="Dystroglycan-type cadherin-like" evidence="9">
    <location>
        <begin position="2568"/>
        <end position="2668"/>
    </location>
</feature>
<name>A0A1H0WUG0_9BURK</name>
<dbReference type="PANTHER" id="PTHR38340">
    <property type="entry name" value="S-LAYER PROTEIN"/>
    <property type="match status" value="1"/>
</dbReference>
<dbReference type="PRINTS" id="PR01488">
    <property type="entry name" value="RTXTOXINA"/>
</dbReference>
<dbReference type="SUPFAM" id="SSF49313">
    <property type="entry name" value="Cadherin-like"/>
    <property type="match status" value="2"/>
</dbReference>
<dbReference type="Pfam" id="PF06594">
    <property type="entry name" value="HCBP_related"/>
    <property type="match status" value="2"/>
</dbReference>
<dbReference type="Proteomes" id="UP000199317">
    <property type="component" value="Unassembled WGS sequence"/>
</dbReference>
<dbReference type="GO" id="GO:0005576">
    <property type="term" value="C:extracellular region"/>
    <property type="evidence" value="ECO:0007669"/>
    <property type="project" value="UniProtKB-SubCell"/>
</dbReference>
<keyword evidence="3" id="KW-0964">Secreted</keyword>
<keyword evidence="7" id="KW-0843">Virulence</keyword>
<gene>
    <name evidence="10" type="ORF">SAMN04489708_1603</name>
</gene>
<feature type="non-terminal residue" evidence="10">
    <location>
        <position position="2766"/>
    </location>
</feature>
<dbReference type="InterPro" id="IPR015919">
    <property type="entry name" value="Cadherin-like_sf"/>
</dbReference>
<dbReference type="SMART" id="SM00736">
    <property type="entry name" value="CADG"/>
    <property type="match status" value="2"/>
</dbReference>
<keyword evidence="5" id="KW-0677">Repeat</keyword>
<dbReference type="Gene3D" id="2.60.40.10">
    <property type="entry name" value="Immunoglobulins"/>
    <property type="match status" value="2"/>
</dbReference>
<dbReference type="GO" id="GO:0005509">
    <property type="term" value="F:calcium ion binding"/>
    <property type="evidence" value="ECO:0007669"/>
    <property type="project" value="InterPro"/>
</dbReference>
<accession>A0A1H0WUG0</accession>
<dbReference type="PRINTS" id="PR00313">
    <property type="entry name" value="CABNDNGRPT"/>
</dbReference>
<dbReference type="InterPro" id="IPR006644">
    <property type="entry name" value="Cadg"/>
</dbReference>
<dbReference type="SUPFAM" id="SSF53474">
    <property type="entry name" value="alpha/beta-Hydrolases"/>
    <property type="match status" value="1"/>
</dbReference>
<keyword evidence="11" id="KW-1185">Reference proteome</keyword>
<dbReference type="InterPro" id="IPR010566">
    <property type="entry name" value="Haemolys_ca-bd"/>
</dbReference>
<reference evidence="11" key="1">
    <citation type="submission" date="2016-10" db="EMBL/GenBank/DDBJ databases">
        <authorList>
            <person name="Varghese N."/>
            <person name="Submissions S."/>
        </authorList>
    </citation>
    <scope>NUCLEOTIDE SEQUENCE [LARGE SCALE GENOMIC DNA]</scope>
    <source>
        <strain evidence="11">DSM 17101</strain>
    </source>
</reference>
<evidence type="ECO:0000256" key="8">
    <source>
        <dbReference type="ARBA" id="ARBA00023136"/>
    </source>
</evidence>
<keyword evidence="8" id="KW-0472">Membrane</keyword>
<keyword evidence="4" id="KW-0800">Toxin</keyword>
<keyword evidence="6" id="KW-0106">Calcium</keyword>
<evidence type="ECO:0000313" key="10">
    <source>
        <dbReference type="EMBL" id="SDP94210.1"/>
    </source>
</evidence>
<dbReference type="InterPro" id="IPR018511">
    <property type="entry name" value="Hemolysin-typ_Ca-bd_CS"/>
</dbReference>
<evidence type="ECO:0000256" key="6">
    <source>
        <dbReference type="ARBA" id="ARBA00022837"/>
    </source>
</evidence>
<evidence type="ECO:0000256" key="7">
    <source>
        <dbReference type="ARBA" id="ARBA00023026"/>
    </source>
</evidence>
<dbReference type="Gene3D" id="2.150.10.10">
    <property type="entry name" value="Serralysin-like metalloprotease, C-terminal"/>
    <property type="match status" value="11"/>
</dbReference>
<feature type="domain" description="Dystroglycan-type cadherin-like" evidence="9">
    <location>
        <begin position="2669"/>
        <end position="2766"/>
    </location>
</feature>
<dbReference type="InterPro" id="IPR001343">
    <property type="entry name" value="Hemolysn_Ca-bd"/>
</dbReference>
<proteinExistence type="predicted"/>
<evidence type="ECO:0000256" key="3">
    <source>
        <dbReference type="ARBA" id="ARBA00022525"/>
    </source>
</evidence>
<dbReference type="InterPro" id="IPR013783">
    <property type="entry name" value="Ig-like_fold"/>
</dbReference>
<dbReference type="InterPro" id="IPR011049">
    <property type="entry name" value="Serralysin-like_metalloprot_C"/>
</dbReference>
<sequence length="2766" mass="289600">MSALSVAEYLSYANLQMAAEAFIRDEKTNVLNNQGIPYVTALRNGNLHASRFVESQAEKFAAEWEVLDQCANTTTGFSGTLFRNRTTREVVMSFRSTEFIDDAARDNKATNVLEIKETGFAWGQIADMQAWYAKLKSDPALLGGGQAFSVTGYSLGGHLATVFNLLNPDAAQRVVTFNGAGVGRIQDGTLQGAVNEFNELRGSTDALAAKFTEPGLADIYRDFQAKLAAGTMTAAQAQAALKAHYSSSETGNSGLTAQAGMLMRALKEIQAIEDEAVRVTTLVQGGTGEGANSRPKQVLPSEIAGVDLNYRLAMQYAARHTLSASVVSGATRGFGDKQYDGRLANQYDVVGDTTPSVVANSQWHYGQDVRIGIEDQPLVRGGLGGDILMDAIALKDPDLLVDGYALKDFGDTHSLVLLVDSLSVQSTLLSLLPEGERSADNVRALMKSIYAAATYQKRVDGDLISGSSQGKAEGDLLENLVNSLADMLLGPEAQADLKGNPEGGTWARTDDQDGYMGRNRFFAVIEAIQKGIDDMHLAGQFGLATTVDGSLEASARSDFGAYLALRTLSPFTFKTVQALQDAQDAIGKKWGAVYNTWKADRAALAQTGRTDGLQISDEWLADRSAMLARKNWFGTSNTEPLNLSYRPPNDARTGSAYQMEDTFYEDMESGYKIRQGAVTHATRYITFGDAAGNTLTGRRMADRLYGGGGDDILDGGEDSDYLEGGSGRDVYRFNGKFGHDVVRDEGGPGVLEFDGTAMPLEVCKRYGSDDNWESLDGMFLFTRVPAESGGGRSDLHITKYTSATDKTVQGTVTIRGYSTGDFGLTLGSTEEAVSDLAGPKASLVVLAADASDPSLPAGEGVARLFDSKASLRYTGKDDAAKWVFASESDGGQIIETGAGDDRIFLGRTYESPEYQGAENWGPKAGEDEDHVIAGAGNDLVLTGYGSDVIEGGDGDDLLYSAMIGYYSQVNADGSMVSRHGAVVQNHDPDDAGSSDWVDGGAGNDEIRGGMGGDVLLGGTGDDGIAGMEGDDLIIGGEGNDGLYGDGVYDPQATEFIDAKIGAYNHRGNDTIYGGAGKDYVVGGVGSDQLFGGEGDDQIYGDNDGPFVATGNNVAWIPGQYHGDDTIDGGDGNDGILGGGGSDVLLGGAGNDLIHGDQSDVILLDAQYHGDDRIDGGEGNDILYGDGGADTVIGGAGDDYLNGGDGNDILWGGAGQDRLYGGLGDDVYRFEKGDIEQGRKEIIVDDGGTDRIEFTAGLSAQDLYVRRVGGEIVLSMAGGGSLGVQGDIGAIESVQFSDGTQWSSADLVREAARTSDGGDTVQTVVADSTVDGGKGDDSLTGDDWKDTLLGGAGDDILQGKGGDDVLDGGAGNDNIKGGSGRDTVLFGRGDGRDDYYAGTAAQGSGDVLRLKEGVALSDLVLLRAQDDLVVRIAGGTDQLIAHSAFSTQALDRLEFADGSVVALADLKLASGQSQATEGNDVIYLPAGGDTVNALGGNDTVQGGAGNDTIDGGEGDDLLRGDAGNDVLTDFRGDNTFDGGDGDDRIAGTGSSVYAGAGNDTVDVPDAALVLGTGDDTVVLRKASGAPYRYARLIDGDLGASAQRTIRFASGIAPSDVAFTSMSTQGRKDLRVTWPGATADRPQALHVEGFMDFSQAARAGFRFVFEDAPDTVWSFDDVFRRANSGTSGDDALRGTDADDTLSGLAGNDTIDGLAGNDVLDGGAGFDTLRGGAGNDVLRAGEGALGGTDVLYGDDGDDTLYAAVGGASTEMRGGAGADTFHVGADGGTHTIMRDDAVAQDVLEFDAPIAPGDVRVRRSGDWAALQVKDPATGAVRTTVMIVGLFSTPQPGGVAKVRFAGDPSTVWTVEDLRQRSLVGEKTADELAGFDFADDLLMGGAGNDVLAGQGGNDVYLYRPGDGRDVIAETSGNDTLRFGAGISAADVRLVRTSSTPADWRGESTYYKATDTLVVALPDGGQVWIPGFFTDAGALETFEFADGTRWNAQDIQARITDARGTASAQQGSSSDDIYTVDHPDDSVAEGANQGQDTIRSSVSYTLPDNVENLTLTGTLDLAGIGNGAGNVIVGNAGNNVLNGMGGIDRLEGGAGDDVYVDLNYNPYNSDQDQIIEQAGGGYDTLLLDAQSRWLPNNVEKLVLVDWSNTVRRISTNPFFGFQHAYRAYDAQSDDTRVWLGGNAQDNVIDATNEGRISQAVMRDRSGYFGGVVLEGGEGNDTMIGGAEDNFYVVDSLGDKVIETGGKESQDTIVSSRISVDLAGQAGIENIELLGSSEISATGDDNANTIRGSRNTARNVLAGKGGDDTYYVGLNDVVVETAGGGTDRVILDVNAMGQAAWRSSGKVFHLDDYANVENIAANGKLRGEGAAQGIHLVGTAGNNTISGSFQDDIVDGGDGDDVVEDQYAAIVPGDGPGYVPMDQDELKGDAGNDRLVSYAGLDKMDGGAGDDVLVGGDIYLFGRGDGNDTIESWTGKVSGGRTQTLRFKSGVSAQDVLLQREGEALKVSLRGSQDSITVRSFYGQTASASGVRRIEFADGTSWGYDTLVRRADPTTVNHAPVLASPLADVRAAAGTAFQMAVPSGTFTDPDASDALGYRASLKGGGALPSWLRLDAGTGLFTGTPAATDAGTLDVVLTAFDTMGAEVSDQFTITVAGPNRAPVRNGYMDLQLISKNKEFHFTVPEGLFVDPDEGDALTFSASVEDGPWPQWLRFDAATRTFSGIPPADVDRESYYMRVQATDRSGAWAISNFSLVLNQPP</sequence>
<dbReference type="InterPro" id="IPR003995">
    <property type="entry name" value="RTX_toxin_determinant-A"/>
</dbReference>
<dbReference type="InterPro" id="IPR029058">
    <property type="entry name" value="AB_hydrolase_fold"/>
</dbReference>
<dbReference type="InterPro" id="IPR050557">
    <property type="entry name" value="RTX_toxin/Mannuronan_C5-epim"/>
</dbReference>
<dbReference type="GO" id="GO:0090729">
    <property type="term" value="F:toxin activity"/>
    <property type="evidence" value="ECO:0007669"/>
    <property type="project" value="UniProtKB-KW"/>
</dbReference>
<dbReference type="Pfam" id="PF05345">
    <property type="entry name" value="He_PIG"/>
    <property type="match status" value="2"/>
</dbReference>
<evidence type="ECO:0000256" key="4">
    <source>
        <dbReference type="ARBA" id="ARBA00022656"/>
    </source>
</evidence>
<evidence type="ECO:0000256" key="2">
    <source>
        <dbReference type="ARBA" id="ARBA00004613"/>
    </source>
</evidence>
<dbReference type="GO" id="GO:0016020">
    <property type="term" value="C:membrane"/>
    <property type="evidence" value="ECO:0007669"/>
    <property type="project" value="UniProtKB-SubCell"/>
</dbReference>
<dbReference type="PANTHER" id="PTHR38340:SF1">
    <property type="entry name" value="S-LAYER PROTEIN"/>
    <property type="match status" value="1"/>
</dbReference>
<evidence type="ECO:0000259" key="9">
    <source>
        <dbReference type="SMART" id="SM00736"/>
    </source>
</evidence>
<evidence type="ECO:0000256" key="1">
    <source>
        <dbReference type="ARBA" id="ARBA00004370"/>
    </source>
</evidence>
<dbReference type="EMBL" id="FNJL01000060">
    <property type="protein sequence ID" value="SDP94210.1"/>
    <property type="molecule type" value="Genomic_DNA"/>
</dbReference>
<organism evidence="10 11">
    <name type="scientific">Paracidovorax cattleyae</name>
    <dbReference type="NCBI Taxonomy" id="80868"/>
    <lineage>
        <taxon>Bacteria</taxon>
        <taxon>Pseudomonadati</taxon>
        <taxon>Pseudomonadota</taxon>
        <taxon>Betaproteobacteria</taxon>
        <taxon>Burkholderiales</taxon>
        <taxon>Comamonadaceae</taxon>
        <taxon>Paracidovorax</taxon>
    </lineage>
</organism>
<evidence type="ECO:0000256" key="5">
    <source>
        <dbReference type="ARBA" id="ARBA00022737"/>
    </source>
</evidence>
<dbReference type="Pfam" id="PF00353">
    <property type="entry name" value="HemolysinCabind"/>
    <property type="match status" value="15"/>
</dbReference>
<dbReference type="Gene3D" id="3.40.50.1820">
    <property type="entry name" value="alpha/beta hydrolase"/>
    <property type="match status" value="1"/>
</dbReference>
<comment type="subcellular location">
    <subcellularLocation>
        <location evidence="1">Membrane</location>
    </subcellularLocation>
    <subcellularLocation>
        <location evidence="2">Secreted</location>
    </subcellularLocation>
</comment>
<dbReference type="PROSITE" id="PS00330">
    <property type="entry name" value="HEMOLYSIN_CALCIUM"/>
    <property type="match status" value="9"/>
</dbReference>
<evidence type="ECO:0000313" key="11">
    <source>
        <dbReference type="Proteomes" id="UP000199317"/>
    </source>
</evidence>
<dbReference type="SUPFAM" id="SSF51120">
    <property type="entry name" value="beta-Roll"/>
    <property type="match status" value="9"/>
</dbReference>
<protein>
    <submittedName>
        <fullName evidence="10">Ca2+-binding protein, RTX toxin-related</fullName>
    </submittedName>
</protein>